<evidence type="ECO:0000256" key="8">
    <source>
        <dbReference type="ARBA" id="ARBA00022840"/>
    </source>
</evidence>
<keyword evidence="6" id="KW-0547">Nucleotide-binding</keyword>
<evidence type="ECO:0000256" key="3">
    <source>
        <dbReference type="ARBA" id="ARBA00011881"/>
    </source>
</evidence>
<evidence type="ECO:0000313" key="13">
    <source>
        <dbReference type="EMBL" id="KAG2184465.1"/>
    </source>
</evidence>
<keyword evidence="5" id="KW-0479">Metal-binding</keyword>
<dbReference type="EMBL" id="JAEPQZ010000002">
    <property type="protein sequence ID" value="KAG2184465.1"/>
    <property type="molecule type" value="Genomic_DNA"/>
</dbReference>
<keyword evidence="9 12" id="KW-0460">Magnesium</keyword>
<evidence type="ECO:0000256" key="5">
    <source>
        <dbReference type="ARBA" id="ARBA00022723"/>
    </source>
</evidence>
<comment type="function">
    <text evidence="12">IMP-specific 5'-nucleotidase involved in IMP (inositol monophosphate) degradation.</text>
</comment>
<sequence>MTSSYRINYQLRSHKRDALIEFIKGTMQTSFVLYDEAEIELPETSQDRGALVRSKERYAEIMSGVEKLINVRDHIEMQKQGSPEHSRLHRLVPTVSQFFTPLPLRKAFLLADAQHTISARHFVPPSFNDIRRILNTAQVCAIAPTLNLVTFDGDMTLYDDGKDFQRDSALVALIIKLLSFNLNVAVVTAAGYTENAEARYEGRLSGLLEGFAMSSLTNAQLARFHVLGGECNFLFQLGEDYHLHFVPEEAYQPESVRTWSQNSEQINAILDIAQANIQKCIDDMGLSAMVIRKAKAVGLVPQPGVTILREILDEVVLSTQHHLLRYQRSPSVLQAALPFCCFNGGSDVWVDIGNKLIGVQMLQAYLNAKPEETLHVGDQFLSTGNDYATRSSCCTLWIINPQETQEALVQLTDILEKQK</sequence>
<evidence type="ECO:0000256" key="11">
    <source>
        <dbReference type="ARBA" id="ARBA00047413"/>
    </source>
</evidence>
<evidence type="ECO:0000256" key="2">
    <source>
        <dbReference type="ARBA" id="ARBA00005307"/>
    </source>
</evidence>
<comment type="similarity">
    <text evidence="2 12">Belongs to the ISN1 family.</text>
</comment>
<dbReference type="OrthoDB" id="185373at2759"/>
<evidence type="ECO:0000256" key="10">
    <source>
        <dbReference type="ARBA" id="ARBA00023080"/>
    </source>
</evidence>
<comment type="catalytic activity">
    <reaction evidence="11">
        <text>IMP + H2O = inosine + phosphate</text>
        <dbReference type="Rhea" id="RHEA:27718"/>
        <dbReference type="ChEBI" id="CHEBI:15377"/>
        <dbReference type="ChEBI" id="CHEBI:17596"/>
        <dbReference type="ChEBI" id="CHEBI:43474"/>
        <dbReference type="ChEBI" id="CHEBI:58053"/>
        <dbReference type="EC" id="3.1.3.99"/>
    </reaction>
</comment>
<dbReference type="Pfam" id="PF06437">
    <property type="entry name" value="ISN1"/>
    <property type="match status" value="1"/>
</dbReference>
<proteinExistence type="inferred from homology"/>
<evidence type="ECO:0000256" key="9">
    <source>
        <dbReference type="ARBA" id="ARBA00022842"/>
    </source>
</evidence>
<dbReference type="PANTHER" id="PTHR28213">
    <property type="entry name" value="IMP-SPECIFIC 5'-NUCLEOTIDASE 1"/>
    <property type="match status" value="1"/>
</dbReference>
<accession>A0A8H7Q2R6</accession>
<dbReference type="GO" id="GO:0009117">
    <property type="term" value="P:nucleotide metabolic process"/>
    <property type="evidence" value="ECO:0007669"/>
    <property type="project" value="UniProtKB-KW"/>
</dbReference>
<gene>
    <name evidence="13" type="ORF">INT43_000374</name>
</gene>
<evidence type="ECO:0000256" key="6">
    <source>
        <dbReference type="ARBA" id="ARBA00022741"/>
    </source>
</evidence>
<dbReference type="AlphaFoldDB" id="A0A8H7Q2R6"/>
<name>A0A8H7Q2R6_MORIS</name>
<keyword evidence="7 12" id="KW-0378">Hydrolase</keyword>
<dbReference type="PANTHER" id="PTHR28213:SF1">
    <property type="entry name" value="IMP-SPECIFIC 5'-NUCLEOTIDASE 1"/>
    <property type="match status" value="1"/>
</dbReference>
<comment type="subunit">
    <text evidence="3 12">Homotetramer.</text>
</comment>
<evidence type="ECO:0000256" key="4">
    <source>
        <dbReference type="ARBA" id="ARBA00015544"/>
    </source>
</evidence>
<evidence type="ECO:0000256" key="7">
    <source>
        <dbReference type="ARBA" id="ARBA00022801"/>
    </source>
</evidence>
<dbReference type="GO" id="GO:0000287">
    <property type="term" value="F:magnesium ion binding"/>
    <property type="evidence" value="ECO:0007669"/>
    <property type="project" value="InterPro"/>
</dbReference>
<reference evidence="13" key="1">
    <citation type="submission" date="2020-12" db="EMBL/GenBank/DDBJ databases">
        <title>Metabolic potential, ecology and presence of endohyphal bacteria is reflected in genomic diversity of Mucoromycotina.</title>
        <authorList>
            <person name="Muszewska A."/>
            <person name="Okrasinska A."/>
            <person name="Steczkiewicz K."/>
            <person name="Drgas O."/>
            <person name="Orlowska M."/>
            <person name="Perlinska-Lenart U."/>
            <person name="Aleksandrzak-Piekarczyk T."/>
            <person name="Szatraj K."/>
            <person name="Zielenkiewicz U."/>
            <person name="Pilsyk S."/>
            <person name="Malc E."/>
            <person name="Mieczkowski P."/>
            <person name="Kruszewska J.S."/>
            <person name="Biernat P."/>
            <person name="Pawlowska J."/>
        </authorList>
    </citation>
    <scope>NUCLEOTIDE SEQUENCE</scope>
    <source>
        <strain evidence="13">WA0000067209</strain>
    </source>
</reference>
<dbReference type="GO" id="GO:0008253">
    <property type="term" value="F:5'-nucleotidase activity"/>
    <property type="evidence" value="ECO:0007669"/>
    <property type="project" value="InterPro"/>
</dbReference>
<dbReference type="InterPro" id="IPR036412">
    <property type="entry name" value="HAD-like_sf"/>
</dbReference>
<protein>
    <recommendedName>
        <fullName evidence="4 12">IMP-specific 5'-nucleotidase 1</fullName>
        <ecNumber evidence="12">3.1.3.-</ecNumber>
    </recommendedName>
</protein>
<evidence type="ECO:0000256" key="1">
    <source>
        <dbReference type="ARBA" id="ARBA00001946"/>
    </source>
</evidence>
<dbReference type="InterPro" id="IPR009453">
    <property type="entry name" value="ISN1"/>
</dbReference>
<dbReference type="EC" id="3.1.3.-" evidence="12"/>
<dbReference type="PIRSF" id="PIRSF028836">
    <property type="entry name" value="ISN1"/>
    <property type="match status" value="1"/>
</dbReference>
<comment type="caution">
    <text evidence="13">The sequence shown here is derived from an EMBL/GenBank/DDBJ whole genome shotgun (WGS) entry which is preliminary data.</text>
</comment>
<dbReference type="GO" id="GO:0006190">
    <property type="term" value="P:inosine salvage"/>
    <property type="evidence" value="ECO:0007669"/>
    <property type="project" value="InterPro"/>
</dbReference>
<dbReference type="Proteomes" id="UP000654370">
    <property type="component" value="Unassembled WGS sequence"/>
</dbReference>
<keyword evidence="14" id="KW-1185">Reference proteome</keyword>
<keyword evidence="10 12" id="KW-0546">Nucleotide metabolism</keyword>
<dbReference type="GO" id="GO:0071592">
    <property type="term" value="P:nicotinic acid riboside biosynthetic process"/>
    <property type="evidence" value="ECO:0007669"/>
    <property type="project" value="TreeGrafter"/>
</dbReference>
<dbReference type="GO" id="GO:0005524">
    <property type="term" value="F:ATP binding"/>
    <property type="evidence" value="ECO:0007669"/>
    <property type="project" value="UniProtKB-KW"/>
</dbReference>
<keyword evidence="8" id="KW-0067">ATP-binding</keyword>
<evidence type="ECO:0000313" key="14">
    <source>
        <dbReference type="Proteomes" id="UP000654370"/>
    </source>
</evidence>
<dbReference type="GO" id="GO:0071590">
    <property type="term" value="P:nicotinamide riboside biosynthetic process"/>
    <property type="evidence" value="ECO:0007669"/>
    <property type="project" value="TreeGrafter"/>
</dbReference>
<comment type="cofactor">
    <cofactor evidence="1 12">
        <name>Mg(2+)</name>
        <dbReference type="ChEBI" id="CHEBI:18420"/>
    </cofactor>
</comment>
<dbReference type="SUPFAM" id="SSF56784">
    <property type="entry name" value="HAD-like"/>
    <property type="match status" value="1"/>
</dbReference>
<evidence type="ECO:0000256" key="12">
    <source>
        <dbReference type="PIRNR" id="PIRNR028836"/>
    </source>
</evidence>
<organism evidence="13 14">
    <name type="scientific">Mortierella isabellina</name>
    <name type="common">Filamentous fungus</name>
    <name type="synonym">Umbelopsis isabellina</name>
    <dbReference type="NCBI Taxonomy" id="91625"/>
    <lineage>
        <taxon>Eukaryota</taxon>
        <taxon>Fungi</taxon>
        <taxon>Fungi incertae sedis</taxon>
        <taxon>Mucoromycota</taxon>
        <taxon>Mucoromycotina</taxon>
        <taxon>Umbelopsidomycetes</taxon>
        <taxon>Umbelopsidales</taxon>
        <taxon>Umbelopsidaceae</taxon>
        <taxon>Umbelopsis</taxon>
    </lineage>
</organism>